<dbReference type="EMBL" id="JAQJAN010000010">
    <property type="protein sequence ID" value="KAJ5719716.1"/>
    <property type="molecule type" value="Genomic_DNA"/>
</dbReference>
<dbReference type="AlphaFoldDB" id="A0AAD6HJN9"/>
<comment type="caution">
    <text evidence="1">The sequence shown here is derived from an EMBL/GenBank/DDBJ whole genome shotgun (WGS) entry which is preliminary data.</text>
</comment>
<protein>
    <submittedName>
        <fullName evidence="1">Uncharacterized protein</fullName>
    </submittedName>
</protein>
<dbReference type="InterPro" id="IPR027417">
    <property type="entry name" value="P-loop_NTPase"/>
</dbReference>
<name>A0AAD6HJN9_9EURO</name>
<sequence>LIWFLFPTVALCDQQTEVLRSHLPSSRPRSFTGRDQVDRWEEKAVWDSALAGGPVLLDALTHGFMKMHQLSLLVFDEGELEWAILGC</sequence>
<proteinExistence type="predicted"/>
<organism evidence="1 2">
    <name type="scientific">Penicillium malachiteum</name>
    <dbReference type="NCBI Taxonomy" id="1324776"/>
    <lineage>
        <taxon>Eukaryota</taxon>
        <taxon>Fungi</taxon>
        <taxon>Dikarya</taxon>
        <taxon>Ascomycota</taxon>
        <taxon>Pezizomycotina</taxon>
        <taxon>Eurotiomycetes</taxon>
        <taxon>Eurotiomycetidae</taxon>
        <taxon>Eurotiales</taxon>
        <taxon>Aspergillaceae</taxon>
        <taxon>Penicillium</taxon>
    </lineage>
</organism>
<feature type="non-terminal residue" evidence="1">
    <location>
        <position position="1"/>
    </location>
</feature>
<gene>
    <name evidence="1" type="ORF">N7493_007294</name>
</gene>
<keyword evidence="2" id="KW-1185">Reference proteome</keyword>
<evidence type="ECO:0000313" key="2">
    <source>
        <dbReference type="Proteomes" id="UP001215712"/>
    </source>
</evidence>
<reference evidence="1" key="1">
    <citation type="journal article" date="2023" name="IMA Fungus">
        <title>Comparative genomic study of the Penicillium genus elucidates a diverse pangenome and 15 lateral gene transfer events.</title>
        <authorList>
            <person name="Petersen C."/>
            <person name="Sorensen T."/>
            <person name="Nielsen M.R."/>
            <person name="Sondergaard T.E."/>
            <person name="Sorensen J.L."/>
            <person name="Fitzpatrick D.A."/>
            <person name="Frisvad J.C."/>
            <person name="Nielsen K.L."/>
        </authorList>
    </citation>
    <scope>NUCLEOTIDE SEQUENCE</scope>
    <source>
        <strain evidence="1">IBT 17514</strain>
    </source>
</reference>
<accession>A0AAD6HJN9</accession>
<dbReference type="SUPFAM" id="SSF52540">
    <property type="entry name" value="P-loop containing nucleoside triphosphate hydrolases"/>
    <property type="match status" value="1"/>
</dbReference>
<dbReference type="Gene3D" id="3.40.50.300">
    <property type="entry name" value="P-loop containing nucleotide triphosphate hydrolases"/>
    <property type="match status" value="1"/>
</dbReference>
<evidence type="ECO:0000313" key="1">
    <source>
        <dbReference type="EMBL" id="KAJ5719716.1"/>
    </source>
</evidence>
<reference evidence="1" key="2">
    <citation type="submission" date="2023-01" db="EMBL/GenBank/DDBJ databases">
        <authorList>
            <person name="Petersen C."/>
        </authorList>
    </citation>
    <scope>NUCLEOTIDE SEQUENCE</scope>
    <source>
        <strain evidence="1">IBT 17514</strain>
    </source>
</reference>
<dbReference type="Proteomes" id="UP001215712">
    <property type="component" value="Unassembled WGS sequence"/>
</dbReference>